<keyword evidence="3" id="KW-1185">Reference proteome</keyword>
<dbReference type="EMBL" id="JAJJMB010014829">
    <property type="protein sequence ID" value="KAI3857584.1"/>
    <property type="molecule type" value="Genomic_DNA"/>
</dbReference>
<proteinExistence type="predicted"/>
<gene>
    <name evidence="2" type="ORF">MKW98_028848</name>
</gene>
<evidence type="ECO:0000313" key="2">
    <source>
        <dbReference type="EMBL" id="KAI3857584.1"/>
    </source>
</evidence>
<organism evidence="2 3">
    <name type="scientific">Papaver atlanticum</name>
    <dbReference type="NCBI Taxonomy" id="357466"/>
    <lineage>
        <taxon>Eukaryota</taxon>
        <taxon>Viridiplantae</taxon>
        <taxon>Streptophyta</taxon>
        <taxon>Embryophyta</taxon>
        <taxon>Tracheophyta</taxon>
        <taxon>Spermatophyta</taxon>
        <taxon>Magnoliopsida</taxon>
        <taxon>Ranunculales</taxon>
        <taxon>Papaveraceae</taxon>
        <taxon>Papaveroideae</taxon>
        <taxon>Papaver</taxon>
    </lineage>
</organism>
<reference evidence="2" key="1">
    <citation type="submission" date="2022-04" db="EMBL/GenBank/DDBJ databases">
        <title>A functionally conserved STORR gene fusion in Papaver species that diverged 16.8 million years ago.</title>
        <authorList>
            <person name="Catania T."/>
        </authorList>
    </citation>
    <scope>NUCLEOTIDE SEQUENCE</scope>
    <source>
        <strain evidence="2">S-188037</strain>
    </source>
</reference>
<evidence type="ECO:0000313" key="3">
    <source>
        <dbReference type="Proteomes" id="UP001202328"/>
    </source>
</evidence>
<feature type="region of interest" description="Disordered" evidence="1">
    <location>
        <begin position="1"/>
        <end position="28"/>
    </location>
</feature>
<name>A0AAD4S2R6_9MAGN</name>
<comment type="caution">
    <text evidence="2">The sequence shown here is derived from an EMBL/GenBank/DDBJ whole genome shotgun (WGS) entry which is preliminary data.</text>
</comment>
<accession>A0AAD4S2R6</accession>
<dbReference type="AlphaFoldDB" id="A0AAD4S2R6"/>
<feature type="compositionally biased region" description="Basic residues" evidence="1">
    <location>
        <begin position="1"/>
        <end position="19"/>
    </location>
</feature>
<evidence type="ECO:0000256" key="1">
    <source>
        <dbReference type="SAM" id="MobiDB-lite"/>
    </source>
</evidence>
<sequence>MPPLKRKQSSGSQNRKKYKKRDELQQSGLVGSLDRYVTRANEPTLAEDVKVSGVNVNYDIAGVGENNNVNFDGNLNEVNGDSDDANVFENVNDMVGDGVNVNEANENTNGVNE</sequence>
<dbReference type="Proteomes" id="UP001202328">
    <property type="component" value="Unassembled WGS sequence"/>
</dbReference>
<protein>
    <submittedName>
        <fullName evidence="2">Uncharacterized protein</fullName>
    </submittedName>
</protein>